<accession>A0A9W9AD20</accession>
<evidence type="ECO:0000256" key="7">
    <source>
        <dbReference type="ARBA" id="ARBA00022840"/>
    </source>
</evidence>
<evidence type="ECO:0000256" key="3">
    <source>
        <dbReference type="ARBA" id="ARBA00022679"/>
    </source>
</evidence>
<name>A0A9W9AD20_9AGAR</name>
<gene>
    <name evidence="10" type="ORF">J3R30DRAFT_3467167</name>
</gene>
<dbReference type="GO" id="GO:0070733">
    <property type="term" value="F:AMPylase activity"/>
    <property type="evidence" value="ECO:0007669"/>
    <property type="project" value="TreeGrafter"/>
</dbReference>
<evidence type="ECO:0000256" key="8">
    <source>
        <dbReference type="ARBA" id="ARBA00022842"/>
    </source>
</evidence>
<keyword evidence="3" id="KW-0808">Transferase</keyword>
<dbReference type="OrthoDB" id="10254721at2759"/>
<comment type="caution">
    <text evidence="10">The sequence shown here is derived from an EMBL/GenBank/DDBJ whole genome shotgun (WGS) entry which is preliminary data.</text>
</comment>
<organism evidence="10 11">
    <name type="scientific">Lentinula aciculospora</name>
    <dbReference type="NCBI Taxonomy" id="153920"/>
    <lineage>
        <taxon>Eukaryota</taxon>
        <taxon>Fungi</taxon>
        <taxon>Dikarya</taxon>
        <taxon>Basidiomycota</taxon>
        <taxon>Agaricomycotina</taxon>
        <taxon>Agaricomycetes</taxon>
        <taxon>Agaricomycetidae</taxon>
        <taxon>Agaricales</taxon>
        <taxon>Marasmiineae</taxon>
        <taxon>Omphalotaceae</taxon>
        <taxon>Lentinula</taxon>
    </lineage>
</organism>
<dbReference type="GO" id="GO:0046872">
    <property type="term" value="F:metal ion binding"/>
    <property type="evidence" value="ECO:0007669"/>
    <property type="project" value="UniProtKB-KW"/>
</dbReference>
<keyword evidence="5" id="KW-0479">Metal-binding</keyword>
<dbReference type="PANTHER" id="PTHR32057:SF14">
    <property type="entry name" value="PROTEIN ADENYLYLTRANSFERASE SELO, MITOCHONDRIAL"/>
    <property type="match status" value="1"/>
</dbReference>
<evidence type="ECO:0000256" key="4">
    <source>
        <dbReference type="ARBA" id="ARBA00022695"/>
    </source>
</evidence>
<dbReference type="GO" id="GO:0005739">
    <property type="term" value="C:mitochondrion"/>
    <property type="evidence" value="ECO:0007669"/>
    <property type="project" value="TreeGrafter"/>
</dbReference>
<proteinExistence type="inferred from homology"/>
<dbReference type="AlphaFoldDB" id="A0A9W9AD20"/>
<reference evidence="10" key="1">
    <citation type="submission" date="2022-08" db="EMBL/GenBank/DDBJ databases">
        <title>A Global Phylogenomic Analysis of the Shiitake Genus Lentinula.</title>
        <authorList>
            <consortium name="DOE Joint Genome Institute"/>
            <person name="Sierra-Patev S."/>
            <person name="Min B."/>
            <person name="Naranjo-Ortiz M."/>
            <person name="Looney B."/>
            <person name="Konkel Z."/>
            <person name="Slot J.C."/>
            <person name="Sakamoto Y."/>
            <person name="Steenwyk J.L."/>
            <person name="Rokas A."/>
            <person name="Carro J."/>
            <person name="Camarero S."/>
            <person name="Ferreira P."/>
            <person name="Molpeceres G."/>
            <person name="Ruiz-Duenas F.J."/>
            <person name="Serrano A."/>
            <person name="Henrissat B."/>
            <person name="Drula E."/>
            <person name="Hughes K.W."/>
            <person name="Mata J.L."/>
            <person name="Ishikawa N.K."/>
            <person name="Vargas-Isla R."/>
            <person name="Ushijima S."/>
            <person name="Smith C.A."/>
            <person name="Ahrendt S."/>
            <person name="Andreopoulos W."/>
            <person name="He G."/>
            <person name="Labutti K."/>
            <person name="Lipzen A."/>
            <person name="Ng V."/>
            <person name="Riley R."/>
            <person name="Sandor L."/>
            <person name="Barry K."/>
            <person name="Martinez A.T."/>
            <person name="Xiao Y."/>
            <person name="Gibbons J.G."/>
            <person name="Terashima K."/>
            <person name="Grigoriev I.V."/>
            <person name="Hibbett D.S."/>
        </authorList>
    </citation>
    <scope>NUCLEOTIDE SEQUENCE</scope>
    <source>
        <strain evidence="10">JLM2183</strain>
    </source>
</reference>
<dbReference type="GO" id="GO:0005524">
    <property type="term" value="F:ATP binding"/>
    <property type="evidence" value="ECO:0007669"/>
    <property type="project" value="UniProtKB-KW"/>
</dbReference>
<dbReference type="EMBL" id="JAOTPV010000007">
    <property type="protein sequence ID" value="KAJ4479983.1"/>
    <property type="molecule type" value="Genomic_DNA"/>
</dbReference>
<evidence type="ECO:0000256" key="9">
    <source>
        <dbReference type="ARBA" id="ARBA00031547"/>
    </source>
</evidence>
<sequence length="739" mass="83000">MTPRKLPLLKMSMKYRISSLPIVPSSQLLIHNLIPDPATGGTSIPNFIETILAKTPSVQRRARLTTPEIHFSFVTPFPTSFPYNIEPPSPDESEKLVEDKGAYVEKWLADKEARIPKAATSAKLQLHYPLKDDEPRILIGLSETGLADCVPHLDVGDAFATLGAPALVFSDTEGDGSNHKSGYEEILTARQEMMDVLGGRAALMSQDYPKSESNPERVGFAPWSHRYSGHQFGTWAGQLGDGRAVSVLVTPHPLIANEIYELQLKGAGRTPYSRSADGLAVLRSSIREYLCSEAIHALGIPTTRSLSLISLPSVEVRRERMETACILTRMAPSFIRIGSFEALSPPDGLGMAFFGGGQQKPHWESLRILGEWVSKKILRLNLQEGQPWGKELVLEVARRNAKMVAGWQVYGWMHGVINTDNVSILGLTIDYGPYAFMDIFDPTHICNHTDDSGRYAYKYQPTMIMFALRALLNSLAPLIGTEMESGTAVSTDWASSVSSEKINEWRQHAISAIQDEMEAVFQEVCSAENGVLMRKRLGLRRCLSTDESQLIQPLLDMMESHRLDFHRTFRLLSFFKPASDDDKARFIQQLLENIGATELQMVNLDSARKDWEKWLEKFNKRIAEDREFWKDDAGSVVSLEDLYKMRKRAAKGANPRFVLRQWVLEEIIKRVESDHEKGKRQLAKVMHMACNPFEEWGAELAELNQDQDAEEVSAEEQEERRYCGVGEGNMLGFQCSCSS</sequence>
<keyword evidence="11" id="KW-1185">Reference proteome</keyword>
<keyword evidence="6" id="KW-0547">Nucleotide-binding</keyword>
<keyword evidence="4" id="KW-0548">Nucleotidyltransferase</keyword>
<dbReference type="InterPro" id="IPR003846">
    <property type="entry name" value="SelO"/>
</dbReference>
<dbReference type="Pfam" id="PF02696">
    <property type="entry name" value="SelO"/>
    <property type="match status" value="1"/>
</dbReference>
<evidence type="ECO:0000313" key="10">
    <source>
        <dbReference type="EMBL" id="KAJ4479983.1"/>
    </source>
</evidence>
<dbReference type="PANTHER" id="PTHR32057">
    <property type="entry name" value="PROTEIN ADENYLYLTRANSFERASE SELO, MITOCHONDRIAL"/>
    <property type="match status" value="1"/>
</dbReference>
<protein>
    <recommendedName>
        <fullName evidence="9">Selenoprotein O</fullName>
    </recommendedName>
</protein>
<evidence type="ECO:0000256" key="5">
    <source>
        <dbReference type="ARBA" id="ARBA00022723"/>
    </source>
</evidence>
<dbReference type="Proteomes" id="UP001150266">
    <property type="component" value="Unassembled WGS sequence"/>
</dbReference>
<comment type="cofactor">
    <cofactor evidence="1">
        <name>Mg(2+)</name>
        <dbReference type="ChEBI" id="CHEBI:18420"/>
    </cofactor>
</comment>
<evidence type="ECO:0000313" key="11">
    <source>
        <dbReference type="Proteomes" id="UP001150266"/>
    </source>
</evidence>
<evidence type="ECO:0000256" key="1">
    <source>
        <dbReference type="ARBA" id="ARBA00001946"/>
    </source>
</evidence>
<keyword evidence="7" id="KW-0067">ATP-binding</keyword>
<comment type="similarity">
    <text evidence="2">Belongs to the SELO family.</text>
</comment>
<evidence type="ECO:0000256" key="2">
    <source>
        <dbReference type="ARBA" id="ARBA00009747"/>
    </source>
</evidence>
<evidence type="ECO:0000256" key="6">
    <source>
        <dbReference type="ARBA" id="ARBA00022741"/>
    </source>
</evidence>
<keyword evidence="8" id="KW-0460">Magnesium</keyword>